<dbReference type="Pfam" id="PF19263">
    <property type="entry name" value="DUF5906"/>
    <property type="match status" value="1"/>
</dbReference>
<dbReference type="PROSITE" id="PS51206">
    <property type="entry name" value="SF3_HELICASE_1"/>
    <property type="match status" value="1"/>
</dbReference>
<evidence type="ECO:0000256" key="2">
    <source>
        <dbReference type="ARBA" id="ARBA00022840"/>
    </source>
</evidence>
<keyword evidence="2" id="KW-0067">ATP-binding</keyword>
<dbReference type="InterPro" id="IPR045455">
    <property type="entry name" value="NrS-1_pol-like_helicase"/>
</dbReference>
<reference evidence="4" key="1">
    <citation type="journal article" date="2015" name="Nature">
        <title>Complex archaea that bridge the gap between prokaryotes and eukaryotes.</title>
        <authorList>
            <person name="Spang A."/>
            <person name="Saw J.H."/>
            <person name="Jorgensen S.L."/>
            <person name="Zaremba-Niedzwiedzka K."/>
            <person name="Martijn J."/>
            <person name="Lind A.E."/>
            <person name="van Eijk R."/>
            <person name="Schleper C."/>
            <person name="Guy L."/>
            <person name="Ettema T.J."/>
        </authorList>
    </citation>
    <scope>NUCLEOTIDE SEQUENCE</scope>
</reference>
<comment type="caution">
    <text evidence="4">The sequence shown here is derived from an EMBL/GenBank/DDBJ whole genome shotgun (WGS) entry which is preliminary data.</text>
</comment>
<evidence type="ECO:0000256" key="1">
    <source>
        <dbReference type="ARBA" id="ARBA00022741"/>
    </source>
</evidence>
<dbReference type="InterPro" id="IPR014015">
    <property type="entry name" value="Helicase_SF3_DNA-vir"/>
</dbReference>
<dbReference type="InterPro" id="IPR027417">
    <property type="entry name" value="P-loop_NTPase"/>
</dbReference>
<evidence type="ECO:0000313" key="4">
    <source>
        <dbReference type="EMBL" id="KKK80316.1"/>
    </source>
</evidence>
<feature type="non-terminal residue" evidence="4">
    <location>
        <position position="1"/>
    </location>
</feature>
<name>A0A0F9B717_9ZZZZ</name>
<protein>
    <recommendedName>
        <fullName evidence="3">SF3 helicase domain-containing protein</fullName>
    </recommendedName>
</protein>
<dbReference type="SUPFAM" id="SSF52540">
    <property type="entry name" value="P-loop containing nucleoside triphosphate hydrolases"/>
    <property type="match status" value="1"/>
</dbReference>
<dbReference type="Gene3D" id="3.40.50.300">
    <property type="entry name" value="P-loop containing nucleotide triphosphate hydrolases"/>
    <property type="match status" value="1"/>
</dbReference>
<proteinExistence type="predicted"/>
<keyword evidence="1" id="KW-0547">Nucleotide-binding</keyword>
<evidence type="ECO:0000259" key="3">
    <source>
        <dbReference type="PROSITE" id="PS51206"/>
    </source>
</evidence>
<gene>
    <name evidence="4" type="ORF">LCGC14_2824730</name>
</gene>
<feature type="domain" description="SF3 helicase" evidence="3">
    <location>
        <begin position="1"/>
        <end position="110"/>
    </location>
</feature>
<dbReference type="GO" id="GO:0005524">
    <property type="term" value="F:ATP binding"/>
    <property type="evidence" value="ECO:0007669"/>
    <property type="project" value="UniProtKB-KW"/>
</dbReference>
<organism evidence="4">
    <name type="scientific">marine sediment metagenome</name>
    <dbReference type="NCBI Taxonomy" id="412755"/>
    <lineage>
        <taxon>unclassified sequences</taxon>
        <taxon>metagenomes</taxon>
        <taxon>ecological metagenomes</taxon>
    </lineage>
</organism>
<dbReference type="EMBL" id="LAZR01053636">
    <property type="protein sequence ID" value="KKK80316.1"/>
    <property type="molecule type" value="Genomic_DNA"/>
</dbReference>
<sequence>VDNVCSTELDTLLNSRFEVTRLHKKLVCLMGETNFNEMSKTSILKKLTGGDIIGFEYKNKNPFEDHNYAKIIIATNNLPTTTDKTIGFYRRWFLIDFPNQFDEKKDILSEIPDKEYNSLALRCIVTLKSLLTKRSFTNEGSIEERMERYESRSNFLEQFLKSFTIKDSNSYITAADFFKKFSSWSKENRHREMSETTVGTTMKKLGIESDRKYFNWLFDGKGGQLRCWNGIKWVD</sequence>
<accession>A0A0F9B717</accession>
<dbReference type="AlphaFoldDB" id="A0A0F9B717"/>